<name>A0A370NHF3_9BURK</name>
<gene>
    <name evidence="1" type="ORF">DN412_39180</name>
</gene>
<sequence>MKVTNEHSLRCQVEEWLAPGSTTSVHVGEFSRPHAGEKRYVWVESAQPAGLRAFFFFRHDDGYWCVFPPAVPRMSADRLAL</sequence>
<evidence type="ECO:0000313" key="2">
    <source>
        <dbReference type="Proteomes" id="UP000255165"/>
    </source>
</evidence>
<dbReference type="Proteomes" id="UP000255165">
    <property type="component" value="Unassembled WGS sequence"/>
</dbReference>
<dbReference type="AlphaFoldDB" id="A0A370NHF3"/>
<evidence type="ECO:0000313" key="1">
    <source>
        <dbReference type="EMBL" id="RDK05057.1"/>
    </source>
</evidence>
<organism evidence="1 2">
    <name type="scientific">Cupriavidus lacunae</name>
    <dbReference type="NCBI Taxonomy" id="2666307"/>
    <lineage>
        <taxon>Bacteria</taxon>
        <taxon>Pseudomonadati</taxon>
        <taxon>Pseudomonadota</taxon>
        <taxon>Betaproteobacteria</taxon>
        <taxon>Burkholderiales</taxon>
        <taxon>Burkholderiaceae</taxon>
        <taxon>Cupriavidus</taxon>
    </lineage>
</organism>
<comment type="caution">
    <text evidence="1">The sequence shown here is derived from an EMBL/GenBank/DDBJ whole genome shotgun (WGS) entry which is preliminary data.</text>
</comment>
<proteinExistence type="predicted"/>
<reference evidence="2" key="1">
    <citation type="submission" date="2018-06" db="EMBL/GenBank/DDBJ databases">
        <authorList>
            <person name="Feng T."/>
            <person name="Jeon C.O."/>
        </authorList>
    </citation>
    <scope>NUCLEOTIDE SEQUENCE [LARGE SCALE GENOMIC DNA]</scope>
    <source>
        <strain evidence="2">S23</strain>
    </source>
</reference>
<accession>A0A370NHF3</accession>
<dbReference type="EMBL" id="QKWJ01000118">
    <property type="protein sequence ID" value="RDK05057.1"/>
    <property type="molecule type" value="Genomic_DNA"/>
</dbReference>
<protein>
    <submittedName>
        <fullName evidence="1">Uncharacterized protein</fullName>
    </submittedName>
</protein>
<keyword evidence="2" id="KW-1185">Reference proteome</keyword>
<dbReference type="RefSeq" id="WP_115216460.1">
    <property type="nucleotide sequence ID" value="NZ_QKWJ01000118.1"/>
</dbReference>